<keyword evidence="1" id="KW-1133">Transmembrane helix</keyword>
<evidence type="ECO:0000313" key="3">
    <source>
        <dbReference type="Proteomes" id="UP000827721"/>
    </source>
</evidence>
<proteinExistence type="predicted"/>
<dbReference type="PANTHER" id="PTHR33430">
    <property type="entry name" value="MATERNAL EFFECT EMBRYO ARREST PROTEIN"/>
    <property type="match status" value="1"/>
</dbReference>
<dbReference type="PANTHER" id="PTHR33430:SF1">
    <property type="entry name" value="PGG DOMAIN-CONTAINING PROTEIN"/>
    <property type="match status" value="1"/>
</dbReference>
<feature type="transmembrane region" description="Helical" evidence="1">
    <location>
        <begin position="362"/>
        <end position="387"/>
    </location>
</feature>
<reference evidence="2 3" key="1">
    <citation type="submission" date="2021-02" db="EMBL/GenBank/DDBJ databases">
        <title>Plant Genome Project.</title>
        <authorList>
            <person name="Zhang R.-G."/>
        </authorList>
    </citation>
    <scope>NUCLEOTIDE SEQUENCE [LARGE SCALE GENOMIC DNA]</scope>
    <source>
        <tissue evidence="2">Leaves</tissue>
    </source>
</reference>
<dbReference type="Proteomes" id="UP000827721">
    <property type="component" value="Unassembled WGS sequence"/>
</dbReference>
<protein>
    <submittedName>
        <fullName evidence="2">Uncharacterized protein</fullName>
    </submittedName>
</protein>
<organism evidence="2 3">
    <name type="scientific">Xanthoceras sorbifolium</name>
    <dbReference type="NCBI Taxonomy" id="99658"/>
    <lineage>
        <taxon>Eukaryota</taxon>
        <taxon>Viridiplantae</taxon>
        <taxon>Streptophyta</taxon>
        <taxon>Embryophyta</taxon>
        <taxon>Tracheophyta</taxon>
        <taxon>Spermatophyta</taxon>
        <taxon>Magnoliopsida</taxon>
        <taxon>eudicotyledons</taxon>
        <taxon>Gunneridae</taxon>
        <taxon>Pentapetalae</taxon>
        <taxon>rosids</taxon>
        <taxon>malvids</taxon>
        <taxon>Sapindales</taxon>
        <taxon>Sapindaceae</taxon>
        <taxon>Xanthoceroideae</taxon>
        <taxon>Xanthoceras</taxon>
    </lineage>
</organism>
<gene>
    <name evidence="2" type="ORF">JRO89_XS01G0104100</name>
</gene>
<accession>A0ABQ8IIS5</accession>
<dbReference type="EMBL" id="JAFEMO010000001">
    <property type="protein sequence ID" value="KAH7576540.1"/>
    <property type="molecule type" value="Genomic_DNA"/>
</dbReference>
<comment type="caution">
    <text evidence="2">The sequence shown here is derived from an EMBL/GenBank/DDBJ whole genome shotgun (WGS) entry which is preliminary data.</text>
</comment>
<evidence type="ECO:0000313" key="2">
    <source>
        <dbReference type="EMBL" id="KAH7576540.1"/>
    </source>
</evidence>
<keyword evidence="3" id="KW-1185">Reference proteome</keyword>
<sequence>MEVEISGMTRDDQSMTGIPQKTLNELVNVLDRMNNVKQKEGSIEVHQKALDDLVNVNSLFTIAVFIGLSLAVPHQHSLEARPECDADTDITKRLVLYEVFAFACFLLSSLVAKSLKVVLNISEKHTDRDHPIIPDRLFKRWLLSENWKIFLMMLSIFASIIGIWFLTLSMVDVIQIRVGKLSCGSTYALGAVISLFVVVLAAQVIYAPSMMYGVVVTGGMARDDPSKTEIPQKTLNDLVNVLERLNAPKEDSIEIHQKALDDLVNVNSLFTIAVFIDLSFASPNQHSLEARPECDADPGLAKRLVVYEVVSFACFLLSSLVAKSLKVIGCFEHSYKTHLYGSPVYTGLAVQELLLSEMWRTFLMLLTIVASIVGIWLLTLSMVNVIQIRLGKLSCGSRYTLHGVIPLFVVVLASQVIYAPSMMYGVFVTAYASYAHNNSKGQP</sequence>
<keyword evidence="1" id="KW-0812">Transmembrane</keyword>
<feature type="transmembrane region" description="Helical" evidence="1">
    <location>
        <begin position="399"/>
        <end position="418"/>
    </location>
</feature>
<keyword evidence="1" id="KW-0472">Membrane</keyword>
<evidence type="ECO:0000256" key="1">
    <source>
        <dbReference type="SAM" id="Phobius"/>
    </source>
</evidence>
<feature type="transmembrane region" description="Helical" evidence="1">
    <location>
        <begin position="149"/>
        <end position="174"/>
    </location>
</feature>
<name>A0ABQ8IIS5_9ROSI</name>
<feature type="transmembrane region" description="Helical" evidence="1">
    <location>
        <begin position="186"/>
        <end position="206"/>
    </location>
</feature>
<feature type="transmembrane region" description="Helical" evidence="1">
    <location>
        <begin position="94"/>
        <end position="112"/>
    </location>
</feature>